<dbReference type="Proteomes" id="UP000315995">
    <property type="component" value="Chromosome"/>
</dbReference>
<keyword evidence="5" id="KW-0966">Cell projection</keyword>
<dbReference type="GO" id="GO:0005737">
    <property type="term" value="C:cytoplasm"/>
    <property type="evidence" value="ECO:0007669"/>
    <property type="project" value="UniProtKB-SubCell"/>
</dbReference>
<dbReference type="NCBIfam" id="NF012200">
    <property type="entry name" value="choice_anch_D"/>
    <property type="match status" value="2"/>
</dbReference>
<proteinExistence type="predicted"/>
<dbReference type="Gene3D" id="2.60.40.10">
    <property type="entry name" value="Immunoglobulins"/>
    <property type="match status" value="3"/>
</dbReference>
<reference evidence="7 8" key="1">
    <citation type="submission" date="2019-06" db="EMBL/GenBank/DDBJ databases">
        <title>Persicimonas caeni gen. nov., sp. nov., a predatory bacterium isolated from solar saltern.</title>
        <authorList>
            <person name="Wang S."/>
        </authorList>
    </citation>
    <scope>NUCLEOTIDE SEQUENCE [LARGE SCALE GENOMIC DNA]</scope>
    <source>
        <strain evidence="7 8">YN101</strain>
    </source>
</reference>
<evidence type="ECO:0000256" key="3">
    <source>
        <dbReference type="ARBA" id="ARBA00022490"/>
    </source>
</evidence>
<dbReference type="InterPro" id="IPR053879">
    <property type="entry name" value="HYDIN_VesB_CFA65-like_Ig"/>
</dbReference>
<evidence type="ECO:0000256" key="1">
    <source>
        <dbReference type="ARBA" id="ARBA00004138"/>
    </source>
</evidence>
<keyword evidence="8" id="KW-1185">Reference proteome</keyword>
<evidence type="ECO:0000259" key="6">
    <source>
        <dbReference type="Pfam" id="PF22544"/>
    </source>
</evidence>
<evidence type="ECO:0000313" key="7">
    <source>
        <dbReference type="EMBL" id="QDG50067.1"/>
    </source>
</evidence>
<gene>
    <name evidence="7" type="ORF">FIV42_04745</name>
</gene>
<evidence type="ECO:0000313" key="8">
    <source>
        <dbReference type="Proteomes" id="UP000315995"/>
    </source>
</evidence>
<evidence type="ECO:0000256" key="2">
    <source>
        <dbReference type="ARBA" id="ARBA00004496"/>
    </source>
</evidence>
<comment type="subcellular location">
    <subcellularLocation>
        <location evidence="1">Cell projection</location>
        <location evidence="1">Cilium</location>
    </subcellularLocation>
    <subcellularLocation>
        <location evidence="2">Cytoplasm</location>
    </subcellularLocation>
</comment>
<dbReference type="OrthoDB" id="5508210at2"/>
<sequence>MILIQSYTQETQSMKVRSLVLAATLLASAGLGVGCGDSNIEETKVPKLTLEQSTPQVMPLQLPNPPNRMQSQIDIKFRNTGEADLEVTGVEWVAHPDRLVGIGEKTKDEACEYSADAAPTYDTSGTCSDGEYCWWGSKRCREAGLPAPFVVEPNQLGLIEVIVLPGSESIDCPEAPSGRDVPDNYCGELLVKTNANNNSDIISEGNLRIFFTYEPGSGTIDVDPTTISFSGVAPGTSASREITITNSASEGALDIDQLSLQEHTNMFEITGAESVPTEIAPGSQKTWTLTFNAPSDWDQETFGTNVQILSSGTNEKETLIPVTVSNQLDLPAIKLEPNVLRFDQSTTQTLVISNEGAANLTLQSFSVQPSTLSSAYSFAISGQSIDNGIPSNEKVIQPGSSKEVTIDFTAPGDGNGIATLDIGYNYFVDGDSRNDSATATLLGSAGSSPVGLVSPDSFTFRAASGNSQTRSFAVRNVGTQDLTISSADFSAATGSADDFSVQGATGTIPAGGLKEVTLSYDASDDQMDNVTLTLGSDTAGTPMTVLLFAEQGAQASDVTAQITPGFANDLTTVGEEARFSARQSSGVDQAALDGASWVLLSRPSSSSAFVYKTGADLSFFPDVAGEYKLGLTLYDGTVGSQATYTFTAE</sequence>
<accession>A0A4Y6PPY9</accession>
<keyword evidence="3" id="KW-0963">Cytoplasm</keyword>
<keyword evidence="4" id="KW-0969">Cilium</keyword>
<evidence type="ECO:0000256" key="4">
    <source>
        <dbReference type="ARBA" id="ARBA00023069"/>
    </source>
</evidence>
<evidence type="ECO:0000256" key="5">
    <source>
        <dbReference type="ARBA" id="ARBA00023273"/>
    </source>
</evidence>
<dbReference type="AlphaFoldDB" id="A0A4Y6PPY9"/>
<accession>A0A5B8Y2A6</accession>
<protein>
    <submittedName>
        <fullName evidence="7">Choice-of-anchor D domain-containing protein</fullName>
    </submittedName>
</protein>
<feature type="domain" description="HYDIN/VesB/CFA65-like Ig-like" evidence="6">
    <location>
        <begin position="456"/>
        <end position="545"/>
    </location>
</feature>
<dbReference type="Pfam" id="PF22544">
    <property type="entry name" value="HYDIN_VesB_CFA65-like_Ig"/>
    <property type="match status" value="1"/>
</dbReference>
<name>A0A4Y6PPY9_PERCE</name>
<dbReference type="InterPro" id="IPR013783">
    <property type="entry name" value="Ig-like_fold"/>
</dbReference>
<organism evidence="7 8">
    <name type="scientific">Persicimonas caeni</name>
    <dbReference type="NCBI Taxonomy" id="2292766"/>
    <lineage>
        <taxon>Bacteria</taxon>
        <taxon>Deltaproteobacteria</taxon>
        <taxon>Bradymonadales</taxon>
        <taxon>Bradymonadaceae</taxon>
        <taxon>Persicimonas</taxon>
    </lineage>
</organism>
<dbReference type="EMBL" id="CP041186">
    <property type="protein sequence ID" value="QDG50067.1"/>
    <property type="molecule type" value="Genomic_DNA"/>
</dbReference>